<proteinExistence type="predicted"/>
<dbReference type="AlphaFoldDB" id="A0AAD5DZB3"/>
<dbReference type="Proteomes" id="UP001205105">
    <property type="component" value="Unassembled WGS sequence"/>
</dbReference>
<comment type="caution">
    <text evidence="4">The sequence shown here is derived from an EMBL/GenBank/DDBJ whole genome shotgun (WGS) entry which is preliminary data.</text>
</comment>
<dbReference type="EMBL" id="JADXDR010000041">
    <property type="protein sequence ID" value="KAI7843239.1"/>
    <property type="molecule type" value="Genomic_DNA"/>
</dbReference>
<dbReference type="PANTHER" id="PTHR11717">
    <property type="entry name" value="LOW MOLECULAR WEIGHT PROTEIN TYROSINE PHOSPHATASE"/>
    <property type="match status" value="1"/>
</dbReference>
<dbReference type="SMART" id="SM00226">
    <property type="entry name" value="LMWPc"/>
    <property type="match status" value="1"/>
</dbReference>
<dbReference type="Pfam" id="PF01451">
    <property type="entry name" value="LMWPc"/>
    <property type="match status" value="1"/>
</dbReference>
<dbReference type="InterPro" id="IPR036196">
    <property type="entry name" value="Ptyr_pPase_sf"/>
</dbReference>
<feature type="region of interest" description="Disordered" evidence="2">
    <location>
        <begin position="279"/>
        <end position="325"/>
    </location>
</feature>
<feature type="domain" description="Phosphotyrosine protein phosphatase I" evidence="3">
    <location>
        <begin position="92"/>
        <end position="267"/>
    </location>
</feature>
<evidence type="ECO:0000259" key="3">
    <source>
        <dbReference type="SMART" id="SM00226"/>
    </source>
</evidence>
<keyword evidence="5" id="KW-1185">Reference proteome</keyword>
<protein>
    <recommendedName>
        <fullName evidence="1">protein-tyrosine-phosphatase</fullName>
        <ecNumber evidence="1">3.1.3.48</ecNumber>
    </recommendedName>
</protein>
<feature type="compositionally biased region" description="Low complexity" evidence="2">
    <location>
        <begin position="279"/>
        <end position="295"/>
    </location>
</feature>
<evidence type="ECO:0000313" key="4">
    <source>
        <dbReference type="EMBL" id="KAI7843239.1"/>
    </source>
</evidence>
<dbReference type="EC" id="3.1.3.48" evidence="1"/>
<evidence type="ECO:0000256" key="1">
    <source>
        <dbReference type="ARBA" id="ARBA00013064"/>
    </source>
</evidence>
<reference evidence="4" key="1">
    <citation type="submission" date="2020-11" db="EMBL/GenBank/DDBJ databases">
        <title>Chlorella ohadii genome sequencing and assembly.</title>
        <authorList>
            <person name="Murik O."/>
            <person name="Treves H."/>
            <person name="Kedem I."/>
            <person name="Shotland Y."/>
            <person name="Kaplan A."/>
        </authorList>
    </citation>
    <scope>NUCLEOTIDE SEQUENCE</scope>
    <source>
        <strain evidence="4">1</strain>
    </source>
</reference>
<sequence>MVTSCPALRQAASSGLTTAAAAARLLHPVPAGRRRRSTSAAAAGAAGQPTPQQRDAGSLDVSGAVVQPAYRSTPWQGTSSDAAAAAGPRAAARVALVSESGICRGPLAAAAVAAALAKRGLGAQVECECRATQSYCVGEEAHPAAAAVAAELGLQLPEGYAAQQFKEARDIVEFDVVLVVDKFTAADVLREVSVFDTIKSWGLGPSYSSKVRRLGEFNPAVSPAAANPEEGDIEDPLYGNVGGEEELAAVRAAAADIQAAAEGFADFVAGVAEQHAAAAADGAEQPAQAAEQAQGRDGGGGSGGSSGNDGSGSSSSGIEGSGSGTARLGDALVAAVRGMEAMDWMVPPMLQPR</sequence>
<dbReference type="GO" id="GO:0004725">
    <property type="term" value="F:protein tyrosine phosphatase activity"/>
    <property type="evidence" value="ECO:0007669"/>
    <property type="project" value="UniProtKB-EC"/>
</dbReference>
<name>A0AAD5DZB3_9CHLO</name>
<accession>A0AAD5DZB3</accession>
<dbReference type="InterPro" id="IPR023485">
    <property type="entry name" value="Ptyr_pPase"/>
</dbReference>
<dbReference type="InterPro" id="IPR050438">
    <property type="entry name" value="LMW_PTPase"/>
</dbReference>
<evidence type="ECO:0000256" key="2">
    <source>
        <dbReference type="SAM" id="MobiDB-lite"/>
    </source>
</evidence>
<dbReference type="PANTHER" id="PTHR11717:SF7">
    <property type="entry name" value="LOW MOLECULAR WEIGHT PHOSPHOTYROSINE PROTEIN PHOSPHATASE"/>
    <property type="match status" value="1"/>
</dbReference>
<dbReference type="SUPFAM" id="SSF52788">
    <property type="entry name" value="Phosphotyrosine protein phosphatases I"/>
    <property type="match status" value="1"/>
</dbReference>
<gene>
    <name evidence="4" type="ORF">COHA_003073</name>
</gene>
<feature type="compositionally biased region" description="Gly residues" evidence="2">
    <location>
        <begin position="296"/>
        <end position="310"/>
    </location>
</feature>
<evidence type="ECO:0000313" key="5">
    <source>
        <dbReference type="Proteomes" id="UP001205105"/>
    </source>
</evidence>
<organism evidence="4 5">
    <name type="scientific">Chlorella ohadii</name>
    <dbReference type="NCBI Taxonomy" id="2649997"/>
    <lineage>
        <taxon>Eukaryota</taxon>
        <taxon>Viridiplantae</taxon>
        <taxon>Chlorophyta</taxon>
        <taxon>core chlorophytes</taxon>
        <taxon>Trebouxiophyceae</taxon>
        <taxon>Chlorellales</taxon>
        <taxon>Chlorellaceae</taxon>
        <taxon>Chlorella clade</taxon>
        <taxon>Chlorella</taxon>
    </lineage>
</organism>
<dbReference type="Gene3D" id="3.40.50.2300">
    <property type="match status" value="1"/>
</dbReference>
<feature type="compositionally biased region" description="Low complexity" evidence="2">
    <location>
        <begin position="38"/>
        <end position="54"/>
    </location>
</feature>
<feature type="region of interest" description="Disordered" evidence="2">
    <location>
        <begin position="27"/>
        <end position="60"/>
    </location>
</feature>